<proteinExistence type="predicted"/>
<reference evidence="11" key="2">
    <citation type="submission" date="2023-05" db="EMBL/GenBank/DDBJ databases">
        <authorList>
            <consortium name="Lawrence Berkeley National Laboratory"/>
            <person name="Steindorff A."/>
            <person name="Hensen N."/>
            <person name="Bonometti L."/>
            <person name="Westerberg I."/>
            <person name="Brannstrom I.O."/>
            <person name="Guillou S."/>
            <person name="Cros-Aarteil S."/>
            <person name="Calhoun S."/>
            <person name="Haridas S."/>
            <person name="Kuo A."/>
            <person name="Mondo S."/>
            <person name="Pangilinan J."/>
            <person name="Riley R."/>
            <person name="Labutti K."/>
            <person name="Andreopoulos B."/>
            <person name="Lipzen A."/>
            <person name="Chen C."/>
            <person name="Yanf M."/>
            <person name="Daum C."/>
            <person name="Ng V."/>
            <person name="Clum A."/>
            <person name="Ohm R."/>
            <person name="Martin F."/>
            <person name="Silar P."/>
            <person name="Natvig D."/>
            <person name="Lalanne C."/>
            <person name="Gautier V."/>
            <person name="Ament-Velasquez S.L."/>
            <person name="Kruys A."/>
            <person name="Hutchinson M.I."/>
            <person name="Powell A.J."/>
            <person name="Barry K."/>
            <person name="Miller A.N."/>
            <person name="Grigoriev I.V."/>
            <person name="Debuchy R."/>
            <person name="Gladieux P."/>
            <person name="Thoren M.H."/>
            <person name="Johannesson H."/>
        </authorList>
    </citation>
    <scope>NUCLEOTIDE SEQUENCE</scope>
    <source>
        <strain evidence="11">CBS 508.74</strain>
    </source>
</reference>
<evidence type="ECO:0000256" key="9">
    <source>
        <dbReference type="SAM" id="MobiDB-lite"/>
    </source>
</evidence>
<dbReference type="GO" id="GO:0005524">
    <property type="term" value="F:ATP binding"/>
    <property type="evidence" value="ECO:0007669"/>
    <property type="project" value="UniProtKB-UniRule"/>
</dbReference>
<dbReference type="InterPro" id="IPR050538">
    <property type="entry name" value="MAP_kinase_kinase_kinase"/>
</dbReference>
<dbReference type="PANTHER" id="PTHR48016">
    <property type="entry name" value="MAP KINASE KINASE KINASE SSK2-RELATED-RELATED"/>
    <property type="match status" value="1"/>
</dbReference>
<sequence length="575" mass="62728">MPHPLALFSLTPLNKRAEQVVEDPCNKHLVSTLEGGASALDVGQVRPASADDATLATLGRCGDIFVEGASISKIQCSFEIDRETGIVMFYDRSHGQTSQVYGENAVQFEHGRPRKVVVQQDLNTIIGMGGVGRNLVRFQLRWHYTPDEVMAKVKERQSNSVQYNPRLARTLNEADTVAPSRMGTRIHTPGPRQPKVRWKQIGKALGAGQFGTVYKALDLDSGRIMAVKTTARPPGVNGDHLWATLKREVEILSSMSHNYIVDYIFSQGWEEGGAEIFMGLKEGTLESLVLHGCSVPAHELASTVFHHMLQALDFLSAQGIIHRDLKPENILYMSCGNGYHFQLGDFGLCNRQALAKTFAGSPLYMAPEMYYGGKQTSKADVWSLFVVTLWTLDVGGFRRLERTFSTYDHVQKTVLSLANSSALSKAREMARVDFSTRASAAQMLVRCFRGEGLTTPISQIPPIVDSVDSEDGAASPADAKSKAPAAMPDTNAAGRTPVAAKERLATAAARGRGIAKNKSRLPQRRLLQPDPVDVLIRQPGPSGVRDVPEKAPAGRRPPGSQATNVYQIPGAFPRS</sequence>
<evidence type="ECO:0000313" key="11">
    <source>
        <dbReference type="EMBL" id="KAK4107119.1"/>
    </source>
</evidence>
<evidence type="ECO:0000256" key="1">
    <source>
        <dbReference type="ARBA" id="ARBA00012411"/>
    </source>
</evidence>
<dbReference type="PROSITE" id="PS00108">
    <property type="entry name" value="PROTEIN_KINASE_ST"/>
    <property type="match status" value="1"/>
</dbReference>
<feature type="compositionally biased region" description="Basic residues" evidence="9">
    <location>
        <begin position="513"/>
        <end position="523"/>
    </location>
</feature>
<dbReference type="InterPro" id="IPR008271">
    <property type="entry name" value="Ser/Thr_kinase_AS"/>
</dbReference>
<dbReference type="EC" id="2.7.11.24" evidence="1"/>
<dbReference type="Gene3D" id="1.10.510.10">
    <property type="entry name" value="Transferase(Phosphotransferase) domain 1"/>
    <property type="match status" value="1"/>
</dbReference>
<accession>A0AAN6QE59</accession>
<dbReference type="Pfam" id="PF00069">
    <property type="entry name" value="Pkinase"/>
    <property type="match status" value="1"/>
</dbReference>
<dbReference type="InterPro" id="IPR000719">
    <property type="entry name" value="Prot_kinase_dom"/>
</dbReference>
<evidence type="ECO:0000256" key="6">
    <source>
        <dbReference type="ARBA" id="ARBA00047919"/>
    </source>
</evidence>
<dbReference type="InterPro" id="IPR017441">
    <property type="entry name" value="Protein_kinase_ATP_BS"/>
</dbReference>
<evidence type="ECO:0000256" key="3">
    <source>
        <dbReference type="ARBA" id="ARBA00022741"/>
    </source>
</evidence>
<dbReference type="EMBL" id="MU853382">
    <property type="protein sequence ID" value="KAK4107119.1"/>
    <property type="molecule type" value="Genomic_DNA"/>
</dbReference>
<feature type="domain" description="Protein kinase" evidence="10">
    <location>
        <begin position="199"/>
        <end position="449"/>
    </location>
</feature>
<evidence type="ECO:0000256" key="4">
    <source>
        <dbReference type="ARBA" id="ARBA00022777"/>
    </source>
</evidence>
<keyword evidence="12" id="KW-1185">Reference proteome</keyword>
<keyword evidence="5 8" id="KW-0067">ATP-binding</keyword>
<feature type="compositionally biased region" description="Low complexity" evidence="9">
    <location>
        <begin position="473"/>
        <end position="486"/>
    </location>
</feature>
<comment type="caution">
    <text evidence="11">The sequence shown here is derived from an EMBL/GenBank/DDBJ whole genome shotgun (WGS) entry which is preliminary data.</text>
</comment>
<dbReference type="PANTHER" id="PTHR48016:SF56">
    <property type="entry name" value="MAPKK KINASE"/>
    <property type="match status" value="1"/>
</dbReference>
<protein>
    <recommendedName>
        <fullName evidence="1">mitogen-activated protein kinase</fullName>
        <ecNumber evidence="1">2.7.11.24</ecNumber>
    </recommendedName>
</protein>
<keyword evidence="2" id="KW-0808">Transferase</keyword>
<dbReference type="PROSITE" id="PS00107">
    <property type="entry name" value="PROTEIN_KINASE_ATP"/>
    <property type="match status" value="1"/>
</dbReference>
<evidence type="ECO:0000256" key="2">
    <source>
        <dbReference type="ARBA" id="ARBA00022679"/>
    </source>
</evidence>
<feature type="binding site" evidence="8">
    <location>
        <position position="228"/>
    </location>
    <ligand>
        <name>ATP</name>
        <dbReference type="ChEBI" id="CHEBI:30616"/>
    </ligand>
</feature>
<dbReference type="SMART" id="SM00220">
    <property type="entry name" value="S_TKc"/>
    <property type="match status" value="1"/>
</dbReference>
<organism evidence="11 12">
    <name type="scientific">Canariomyces notabilis</name>
    <dbReference type="NCBI Taxonomy" id="2074819"/>
    <lineage>
        <taxon>Eukaryota</taxon>
        <taxon>Fungi</taxon>
        <taxon>Dikarya</taxon>
        <taxon>Ascomycota</taxon>
        <taxon>Pezizomycotina</taxon>
        <taxon>Sordariomycetes</taxon>
        <taxon>Sordariomycetidae</taxon>
        <taxon>Sordariales</taxon>
        <taxon>Chaetomiaceae</taxon>
        <taxon>Canariomyces</taxon>
    </lineage>
</organism>
<dbReference type="GeneID" id="89942433"/>
<evidence type="ECO:0000256" key="7">
    <source>
        <dbReference type="ARBA" id="ARBA00048130"/>
    </source>
</evidence>
<dbReference type="GO" id="GO:0004707">
    <property type="term" value="F:MAP kinase activity"/>
    <property type="evidence" value="ECO:0007669"/>
    <property type="project" value="UniProtKB-EC"/>
</dbReference>
<dbReference type="AlphaFoldDB" id="A0AAN6QE59"/>
<feature type="region of interest" description="Disordered" evidence="9">
    <location>
        <begin position="459"/>
        <end position="575"/>
    </location>
</feature>
<dbReference type="Proteomes" id="UP001302812">
    <property type="component" value="Unassembled WGS sequence"/>
</dbReference>
<gene>
    <name evidence="11" type="ORF">N656DRAFT_802976</name>
</gene>
<reference evidence="11" key="1">
    <citation type="journal article" date="2023" name="Mol. Phylogenet. Evol.">
        <title>Genome-scale phylogeny and comparative genomics of the fungal order Sordariales.</title>
        <authorList>
            <person name="Hensen N."/>
            <person name="Bonometti L."/>
            <person name="Westerberg I."/>
            <person name="Brannstrom I.O."/>
            <person name="Guillou S."/>
            <person name="Cros-Aarteil S."/>
            <person name="Calhoun S."/>
            <person name="Haridas S."/>
            <person name="Kuo A."/>
            <person name="Mondo S."/>
            <person name="Pangilinan J."/>
            <person name="Riley R."/>
            <person name="LaButti K."/>
            <person name="Andreopoulos B."/>
            <person name="Lipzen A."/>
            <person name="Chen C."/>
            <person name="Yan M."/>
            <person name="Daum C."/>
            <person name="Ng V."/>
            <person name="Clum A."/>
            <person name="Steindorff A."/>
            <person name="Ohm R.A."/>
            <person name="Martin F."/>
            <person name="Silar P."/>
            <person name="Natvig D.O."/>
            <person name="Lalanne C."/>
            <person name="Gautier V."/>
            <person name="Ament-Velasquez S.L."/>
            <person name="Kruys A."/>
            <person name="Hutchinson M.I."/>
            <person name="Powell A.J."/>
            <person name="Barry K."/>
            <person name="Miller A.N."/>
            <person name="Grigoriev I.V."/>
            <person name="Debuchy R."/>
            <person name="Gladieux P."/>
            <person name="Hiltunen Thoren M."/>
            <person name="Johannesson H."/>
        </authorList>
    </citation>
    <scope>NUCLEOTIDE SEQUENCE</scope>
    <source>
        <strain evidence="11">CBS 508.74</strain>
    </source>
</reference>
<comment type="catalytic activity">
    <reaction evidence="7">
        <text>L-seryl-[protein] + ATP = O-phospho-L-seryl-[protein] + ADP + H(+)</text>
        <dbReference type="Rhea" id="RHEA:17989"/>
        <dbReference type="Rhea" id="RHEA-COMP:9863"/>
        <dbReference type="Rhea" id="RHEA-COMP:11604"/>
        <dbReference type="ChEBI" id="CHEBI:15378"/>
        <dbReference type="ChEBI" id="CHEBI:29999"/>
        <dbReference type="ChEBI" id="CHEBI:30616"/>
        <dbReference type="ChEBI" id="CHEBI:83421"/>
        <dbReference type="ChEBI" id="CHEBI:456216"/>
        <dbReference type="EC" id="2.7.11.24"/>
    </reaction>
    <physiologicalReaction direction="left-to-right" evidence="7">
        <dbReference type="Rhea" id="RHEA:17990"/>
    </physiologicalReaction>
</comment>
<dbReference type="InterPro" id="IPR011009">
    <property type="entry name" value="Kinase-like_dom_sf"/>
</dbReference>
<evidence type="ECO:0000313" key="12">
    <source>
        <dbReference type="Proteomes" id="UP001302812"/>
    </source>
</evidence>
<keyword evidence="3 8" id="KW-0547">Nucleotide-binding</keyword>
<dbReference type="PROSITE" id="PS50011">
    <property type="entry name" value="PROTEIN_KINASE_DOM"/>
    <property type="match status" value="1"/>
</dbReference>
<dbReference type="RefSeq" id="XP_064664689.1">
    <property type="nucleotide sequence ID" value="XM_064818308.1"/>
</dbReference>
<evidence type="ECO:0000259" key="10">
    <source>
        <dbReference type="PROSITE" id="PS50011"/>
    </source>
</evidence>
<dbReference type="SUPFAM" id="SSF56112">
    <property type="entry name" value="Protein kinase-like (PK-like)"/>
    <property type="match status" value="1"/>
</dbReference>
<name>A0AAN6QE59_9PEZI</name>
<comment type="catalytic activity">
    <reaction evidence="6">
        <text>L-threonyl-[protein] + ATP = O-phospho-L-threonyl-[protein] + ADP + H(+)</text>
        <dbReference type="Rhea" id="RHEA:46608"/>
        <dbReference type="Rhea" id="RHEA-COMP:11060"/>
        <dbReference type="Rhea" id="RHEA-COMP:11605"/>
        <dbReference type="ChEBI" id="CHEBI:15378"/>
        <dbReference type="ChEBI" id="CHEBI:30013"/>
        <dbReference type="ChEBI" id="CHEBI:30616"/>
        <dbReference type="ChEBI" id="CHEBI:61977"/>
        <dbReference type="ChEBI" id="CHEBI:456216"/>
        <dbReference type="EC" id="2.7.11.24"/>
    </reaction>
    <physiologicalReaction direction="left-to-right" evidence="6">
        <dbReference type="Rhea" id="RHEA:46609"/>
    </physiologicalReaction>
</comment>
<evidence type="ECO:0000256" key="8">
    <source>
        <dbReference type="PROSITE-ProRule" id="PRU10141"/>
    </source>
</evidence>
<keyword evidence="4 11" id="KW-0418">Kinase</keyword>
<evidence type="ECO:0000256" key="5">
    <source>
        <dbReference type="ARBA" id="ARBA00022840"/>
    </source>
</evidence>